<organism evidence="1 2">
    <name type="scientific">Ricinus communis</name>
    <name type="common">Castor bean</name>
    <dbReference type="NCBI Taxonomy" id="3988"/>
    <lineage>
        <taxon>Eukaryota</taxon>
        <taxon>Viridiplantae</taxon>
        <taxon>Streptophyta</taxon>
        <taxon>Embryophyta</taxon>
        <taxon>Tracheophyta</taxon>
        <taxon>Spermatophyta</taxon>
        <taxon>Magnoliopsida</taxon>
        <taxon>eudicotyledons</taxon>
        <taxon>Gunneridae</taxon>
        <taxon>Pentapetalae</taxon>
        <taxon>rosids</taxon>
        <taxon>fabids</taxon>
        <taxon>Malpighiales</taxon>
        <taxon>Euphorbiaceae</taxon>
        <taxon>Acalyphoideae</taxon>
        <taxon>Acalypheae</taxon>
        <taxon>Ricinus</taxon>
    </lineage>
</organism>
<dbReference type="InParanoid" id="B9SD88"/>
<gene>
    <name evidence="1" type="ORF">RCOM_1165010</name>
</gene>
<dbReference type="EMBL" id="EQ973926">
    <property type="protein sequence ID" value="EEF38444.1"/>
    <property type="molecule type" value="Genomic_DNA"/>
</dbReference>
<sequence length="51" mass="5998">MDDQFWLPEDNPRRAFTEREREREREGMVWCVIGVDGETGERKKGGMENGP</sequence>
<keyword evidence="2" id="KW-1185">Reference proteome</keyword>
<proteinExistence type="predicted"/>
<name>B9SD88_RICCO</name>
<dbReference type="Proteomes" id="UP000008311">
    <property type="component" value="Unassembled WGS sequence"/>
</dbReference>
<reference evidence="2" key="1">
    <citation type="journal article" date="2010" name="Nat. Biotechnol.">
        <title>Draft genome sequence of the oilseed species Ricinus communis.</title>
        <authorList>
            <person name="Chan A.P."/>
            <person name="Crabtree J."/>
            <person name="Zhao Q."/>
            <person name="Lorenzi H."/>
            <person name="Orvis J."/>
            <person name="Puiu D."/>
            <person name="Melake-Berhan A."/>
            <person name="Jones K.M."/>
            <person name="Redman J."/>
            <person name="Chen G."/>
            <person name="Cahoon E.B."/>
            <person name="Gedil M."/>
            <person name="Stanke M."/>
            <person name="Haas B.J."/>
            <person name="Wortman J.R."/>
            <person name="Fraser-Liggett C.M."/>
            <person name="Ravel J."/>
            <person name="Rabinowicz P.D."/>
        </authorList>
    </citation>
    <scope>NUCLEOTIDE SEQUENCE [LARGE SCALE GENOMIC DNA]</scope>
    <source>
        <strain evidence="2">cv. Hale</strain>
    </source>
</reference>
<evidence type="ECO:0000313" key="1">
    <source>
        <dbReference type="EMBL" id="EEF38444.1"/>
    </source>
</evidence>
<protein>
    <submittedName>
        <fullName evidence="1">Uncharacterized protein</fullName>
    </submittedName>
</protein>
<dbReference type="AlphaFoldDB" id="B9SD88"/>
<evidence type="ECO:0000313" key="2">
    <source>
        <dbReference type="Proteomes" id="UP000008311"/>
    </source>
</evidence>
<accession>B9SD88</accession>